<comment type="similarity">
    <text evidence="5">Belongs to the TRAFAC class TrmE-Era-EngA-EngB-Septin-like GTPase superfamily. AIG1/Toc34/Toc159-like paraseptin GTPase family. IAN subfamily.</text>
</comment>
<reference evidence="29" key="1">
    <citation type="submission" date="2020-03" db="EMBL/GenBank/DDBJ databases">
        <authorList>
            <person name="Weist P."/>
        </authorList>
    </citation>
    <scope>NUCLEOTIDE SEQUENCE</scope>
</reference>
<evidence type="ECO:0000256" key="16">
    <source>
        <dbReference type="ARBA" id="ARBA00023159"/>
    </source>
</evidence>
<keyword evidence="9" id="KW-0256">Endoplasmic reticulum</keyword>
<dbReference type="InterPro" id="IPR027417">
    <property type="entry name" value="P-loop_NTPase"/>
</dbReference>
<evidence type="ECO:0000256" key="8">
    <source>
        <dbReference type="ARBA" id="ARBA00022741"/>
    </source>
</evidence>
<feature type="region of interest" description="Disordered" evidence="26">
    <location>
        <begin position="362"/>
        <end position="386"/>
    </location>
</feature>
<comment type="function">
    <text evidence="25">Precursor of the transcription factor form (Processed sterol regulatory element-binding protein 2), which is embedded in the endoplasmic reticulum membrane. Low sterol concentrations promote processing of this form, releasing the transcription factor form that translocates into the nucleus and activates transcription of genes involved in cholesterol biosynthesis.</text>
</comment>
<dbReference type="PANTHER" id="PTHR46062:SF3">
    <property type="entry name" value="STEROL REGULATORY ELEMENT-BINDING PROTEIN 2"/>
    <property type="match status" value="1"/>
</dbReference>
<evidence type="ECO:0000256" key="23">
    <source>
        <dbReference type="ARBA" id="ARBA00039750"/>
    </source>
</evidence>
<evidence type="ECO:0000313" key="30">
    <source>
        <dbReference type="Proteomes" id="UP001153269"/>
    </source>
</evidence>
<dbReference type="FunFam" id="3.40.50.300:FF:000366">
    <property type="entry name" value="GTPase, IMAP family member 2"/>
    <property type="match status" value="1"/>
</dbReference>
<evidence type="ECO:0000256" key="13">
    <source>
        <dbReference type="ARBA" id="ARBA00023098"/>
    </source>
</evidence>
<evidence type="ECO:0000256" key="12">
    <source>
        <dbReference type="ARBA" id="ARBA00023034"/>
    </source>
</evidence>
<sequence length="1779" mass="191057">MLETERNPLLDPKPPENHMEAADEEEIMDPCVMEAEREGDDCDTSWSEDLRLVLIGKTGSGKSASGNTILGRKQFLSQISGSSVTKICELGSVVLTEEEAAEEEEEGQAVTQRKRRRVTVVDMPGFGDTHLSREQIHEEIAKCVCLSAPGPHAFLLVVPIGRYTDDENQAVSEMSKIFGEEALRHHTLVLFTRGDDLEGMGIEEFLSKTAPPGLKALIDRCGSRYHVLNNKDPSNSGQVKELLMKVDMMVRQSTTGFYTNAMFLEAEAAIREEQKRRLRKRGEGEERGGNISSSSMEELVKRRKCHLESDKSGSSTRGSQGFRGRELERGNEDDFRVERWTEESKCSAFSLLRDRFKKSRDQFRGRHEGHSGDISRRHSHRSSLTRMRQEAVLSAKVLDRVKIMVAAGATGMVFGTMFGIAVPLAAAAGASLVGNSVGFAASQLAGMSVAGGTGVGKAVGAIVAAASGKTALAVGAATGGAVGGSMGAIVGTGAASPREGALDALGQVSSIGASAVGMAAGVGASLGAGAAIGAALEGAAVGTAALGTAETAAVGAANVSVTQGGSASAALSTTVAPQGAAAGAVLAQAESVGTVCGLTAPGVASLVPSDSLRTVGATTRILSVVADISKAVASIAVAGEDSPRTVSLLPPHPATLRQQPGRRASVSRDRMDTGEYMETMDSTLSELGDEFTLGDIDEMLQFVSNQVGDFPDLFEDQMNPTGSLQSGGATVTPLPAVQTPQAPPTPQTPTPVTYLNPSVTLTCPQTLSPQSLPLTPPLTPAQAPSPIAASPVQQQVTRSPPLLQPRPQVVQPIQPQPQQTAQPTIQMHTQGIPMQTQSFPVHTLLQTQCQTPIQTQAGQTVMIAPNGGQSRFIQSPMICHQGSTPGFQVIQPQMQSIMTSPQLQPMTIQHQRLLTPTGQTIQTLSAAPTTVHTMQQQMQQVQQVLVQQPQLLKTDSLVLTTLKPDGTQVLSTMQSPNGITTLTTPLQNTLQVPTLMSSNILTTVPMVMGGGDKLPIKQLQPGSSHCTTVARSNVDHGFMNMGVLGPGGVVKEGERRTTHNIIEKRYRSSINDKILELRDLVMGNDTKMHKSGVLRKAIDYIKYLQQVNHKLRQENMALKDGEPEEQASDAFSPYCVDSEPGSPLLDHDKVKSEPDSPSTVGVMDRSRLLLCALTFFCLSLNPLPSLLGSEASGSHSLSAGHGPSRTLVWFPTHTQDFASWLRCLLPMGDGSVSFWRHRKQADLHLNRGDYKAALVSLETCLAVLTRALPSTNLDLVCSLSWNLIRYCLHRPTPLGWLVHQVRGKHEGEEARTSAKDAALVYHRLSQLQLTGKLPQRSSLWALSLSLSAVNLSESAQGKMAPAQLTQIYVTAATALRTLLGHHLSFLPGYLLSCAESVASHSDTKPIPDCLRWLFTPLGRQFFLSCDWSVKSECSDSVYTSQRDSGKWKLLERAVHTLIQPQSDSEAGKRKNDSGEFSSAMEFLQLLNSCTEDSPSLPPPFSTPPNHTTTSVGDPVSRWWALVLKAAVHWLQGDDVAVRSLLAEAERMPRALHTLDHSLPKAVLLLCKAVQMSLLPLKGEGAVACLSHCDRASSHLRASISEPLTQSGNWLNKGVELLVCDLLLTLRTSLWQRGGSSNGEPGPAPGSQLAGFQRDLSALRKLTQCYRQAQHKVFLHETTVRLMAGASPTRTHQLLEHNLRRRTPNSYTAGECVLGERERAHAILLACRHLPMPLLTPPGHRARLLAEAKRTLERVGDRRSLQDCQQILLRLSGGTTIAAS</sequence>
<protein>
    <recommendedName>
        <fullName evidence="23">Sterol regulatory element-binding protein 2</fullName>
    </recommendedName>
    <alternativeName>
        <fullName evidence="24">Sterol regulatory element-binding transcription factor 2</fullName>
    </alternativeName>
</protein>
<dbReference type="GO" id="GO:0000978">
    <property type="term" value="F:RNA polymerase II cis-regulatory region sequence-specific DNA binding"/>
    <property type="evidence" value="ECO:0007669"/>
    <property type="project" value="TreeGrafter"/>
</dbReference>
<keyword evidence="17" id="KW-0804">Transcription</keyword>
<feature type="domain" description="BHLH" evidence="27">
    <location>
        <begin position="1054"/>
        <end position="1104"/>
    </location>
</feature>
<evidence type="ECO:0000313" key="29">
    <source>
        <dbReference type="EMBL" id="CAB1449911.1"/>
    </source>
</evidence>
<dbReference type="PANTHER" id="PTHR46062">
    <property type="entry name" value="STEROL REGULATORY ELEMENT-BINDING PROTEIN"/>
    <property type="match status" value="1"/>
</dbReference>
<dbReference type="GO" id="GO:0046983">
    <property type="term" value="F:protein dimerization activity"/>
    <property type="evidence" value="ECO:0007669"/>
    <property type="project" value="InterPro"/>
</dbReference>
<dbReference type="EMBL" id="CADEAL010004033">
    <property type="protein sequence ID" value="CAB1449911.1"/>
    <property type="molecule type" value="Genomic_DNA"/>
</dbReference>
<dbReference type="InterPro" id="IPR006703">
    <property type="entry name" value="G_AIG1"/>
</dbReference>
<evidence type="ECO:0000256" key="11">
    <source>
        <dbReference type="ARBA" id="ARBA00023015"/>
    </source>
</evidence>
<gene>
    <name evidence="29" type="ORF">PLEPLA_LOCUS37597</name>
</gene>
<comment type="similarity">
    <text evidence="22">Belongs to the SREBP family.</text>
</comment>
<dbReference type="GO" id="GO:0005525">
    <property type="term" value="F:GTP binding"/>
    <property type="evidence" value="ECO:0007669"/>
    <property type="project" value="InterPro"/>
</dbReference>
<keyword evidence="7" id="KW-0812">Transmembrane</keyword>
<dbReference type="GO" id="GO:0010886">
    <property type="term" value="P:positive regulation of cholesterol storage"/>
    <property type="evidence" value="ECO:0007669"/>
    <property type="project" value="TreeGrafter"/>
</dbReference>
<dbReference type="Pfam" id="PF04548">
    <property type="entry name" value="AIG1"/>
    <property type="match status" value="1"/>
</dbReference>
<evidence type="ECO:0000256" key="22">
    <source>
        <dbReference type="ARBA" id="ARBA00038460"/>
    </source>
</evidence>
<dbReference type="Proteomes" id="UP001153269">
    <property type="component" value="Unassembled WGS sequence"/>
</dbReference>
<dbReference type="Gene3D" id="4.10.280.10">
    <property type="entry name" value="Helix-loop-helix DNA-binding domain"/>
    <property type="match status" value="1"/>
</dbReference>
<feature type="compositionally biased region" description="Basic and acidic residues" evidence="26">
    <location>
        <begin position="276"/>
        <end position="288"/>
    </location>
</feature>
<dbReference type="InterPro" id="IPR011598">
    <property type="entry name" value="bHLH_dom"/>
</dbReference>
<dbReference type="GO" id="GO:0000981">
    <property type="term" value="F:DNA-binding transcription factor activity, RNA polymerase II-specific"/>
    <property type="evidence" value="ECO:0007669"/>
    <property type="project" value="TreeGrafter"/>
</dbReference>
<evidence type="ECO:0000256" key="19">
    <source>
        <dbReference type="ARBA" id="ARBA00023221"/>
    </source>
</evidence>
<evidence type="ECO:0000256" key="25">
    <source>
        <dbReference type="ARBA" id="ARBA00045168"/>
    </source>
</evidence>
<evidence type="ECO:0000256" key="14">
    <source>
        <dbReference type="ARBA" id="ARBA00023125"/>
    </source>
</evidence>
<evidence type="ECO:0000256" key="1">
    <source>
        <dbReference type="ARBA" id="ARBA00004123"/>
    </source>
</evidence>
<keyword evidence="10" id="KW-1133">Transmembrane helix</keyword>
<accession>A0A9N7Z4L1</accession>
<evidence type="ECO:0000256" key="15">
    <source>
        <dbReference type="ARBA" id="ARBA00023136"/>
    </source>
</evidence>
<evidence type="ECO:0000256" key="4">
    <source>
        <dbReference type="ARBA" id="ARBA00004653"/>
    </source>
</evidence>
<keyword evidence="18" id="KW-1207">Sterol metabolism</keyword>
<dbReference type="GO" id="GO:0005634">
    <property type="term" value="C:nucleus"/>
    <property type="evidence" value="ECO:0007669"/>
    <property type="project" value="UniProtKB-SubCell"/>
</dbReference>
<dbReference type="GO" id="GO:0000139">
    <property type="term" value="C:Golgi membrane"/>
    <property type="evidence" value="ECO:0007669"/>
    <property type="project" value="UniProtKB-SubCell"/>
</dbReference>
<dbReference type="SUPFAM" id="SSF52540">
    <property type="entry name" value="P-loop containing nucleoside triphosphate hydrolases"/>
    <property type="match status" value="1"/>
</dbReference>
<dbReference type="GO" id="GO:0045944">
    <property type="term" value="P:positive regulation of transcription by RNA polymerase II"/>
    <property type="evidence" value="ECO:0007669"/>
    <property type="project" value="TreeGrafter"/>
</dbReference>
<dbReference type="Pfam" id="PF00010">
    <property type="entry name" value="HLH"/>
    <property type="match status" value="1"/>
</dbReference>
<keyword evidence="6" id="KW-0153">Cholesterol metabolism</keyword>
<comment type="caution">
    <text evidence="29">The sequence shown here is derived from an EMBL/GenBank/DDBJ whole genome shotgun (WGS) entry which is preliminary data.</text>
</comment>
<keyword evidence="21" id="KW-0968">Cytoplasmic vesicle</keyword>
<dbReference type="InterPro" id="IPR036638">
    <property type="entry name" value="HLH_DNA-bd_sf"/>
</dbReference>
<feature type="region of interest" description="Disordered" evidence="26">
    <location>
        <begin position="276"/>
        <end position="328"/>
    </location>
</feature>
<keyword evidence="8" id="KW-0547">Nucleotide-binding</keyword>
<evidence type="ECO:0000256" key="2">
    <source>
        <dbReference type="ARBA" id="ARBA00004477"/>
    </source>
</evidence>
<evidence type="ECO:0000256" key="20">
    <source>
        <dbReference type="ARBA" id="ARBA00023242"/>
    </source>
</evidence>
<name>A0A9N7Z4L1_PLEPL</name>
<evidence type="ECO:0000256" key="3">
    <source>
        <dbReference type="ARBA" id="ARBA00004557"/>
    </source>
</evidence>
<keyword evidence="20" id="KW-0539">Nucleus</keyword>
<evidence type="ECO:0000256" key="24">
    <source>
        <dbReference type="ARBA" id="ARBA00042214"/>
    </source>
</evidence>
<feature type="region of interest" description="Disordered" evidence="26">
    <location>
        <begin position="643"/>
        <end position="669"/>
    </location>
</feature>
<feature type="region of interest" description="Disordered" evidence="26">
    <location>
        <begin position="1"/>
        <end position="20"/>
    </location>
</feature>
<feature type="domain" description="AIG1-type G" evidence="28">
    <location>
        <begin position="47"/>
        <end position="267"/>
    </location>
</feature>
<dbReference type="GO" id="GO:0008203">
    <property type="term" value="P:cholesterol metabolic process"/>
    <property type="evidence" value="ECO:0007669"/>
    <property type="project" value="UniProtKB-KW"/>
</dbReference>
<dbReference type="CDD" id="cd01852">
    <property type="entry name" value="AIG1"/>
    <property type="match status" value="1"/>
</dbReference>
<dbReference type="Gene3D" id="3.40.50.300">
    <property type="entry name" value="P-loop containing nucleotide triphosphate hydrolases"/>
    <property type="match status" value="1"/>
</dbReference>
<keyword evidence="11" id="KW-0805">Transcription regulation</keyword>
<comment type="subcellular location">
    <subcellularLocation>
        <location evidence="3">Cytoplasmic vesicle</location>
        <location evidence="3">COPII-coated vesicle membrane</location>
        <topology evidence="3">Multi-pass membrane protein</topology>
    </subcellularLocation>
    <subcellularLocation>
        <location evidence="2">Endoplasmic reticulum membrane</location>
        <topology evidence="2">Multi-pass membrane protein</topology>
    </subcellularLocation>
    <subcellularLocation>
        <location evidence="4">Golgi apparatus membrane</location>
        <topology evidence="4">Multi-pass membrane protein</topology>
    </subcellularLocation>
    <subcellularLocation>
        <location evidence="1">Nucleus</location>
    </subcellularLocation>
</comment>
<proteinExistence type="inferred from homology"/>
<evidence type="ECO:0000256" key="17">
    <source>
        <dbReference type="ARBA" id="ARBA00023163"/>
    </source>
</evidence>
<organism evidence="29 30">
    <name type="scientific">Pleuronectes platessa</name>
    <name type="common">European plaice</name>
    <dbReference type="NCBI Taxonomy" id="8262"/>
    <lineage>
        <taxon>Eukaryota</taxon>
        <taxon>Metazoa</taxon>
        <taxon>Chordata</taxon>
        <taxon>Craniata</taxon>
        <taxon>Vertebrata</taxon>
        <taxon>Euteleostomi</taxon>
        <taxon>Actinopterygii</taxon>
        <taxon>Neopterygii</taxon>
        <taxon>Teleostei</taxon>
        <taxon>Neoteleostei</taxon>
        <taxon>Acanthomorphata</taxon>
        <taxon>Carangaria</taxon>
        <taxon>Pleuronectiformes</taxon>
        <taxon>Pleuronectoidei</taxon>
        <taxon>Pleuronectidae</taxon>
        <taxon>Pleuronectes</taxon>
    </lineage>
</organism>
<keyword evidence="30" id="KW-1185">Reference proteome</keyword>
<keyword evidence="15" id="KW-0472">Membrane</keyword>
<evidence type="ECO:0000256" key="7">
    <source>
        <dbReference type="ARBA" id="ARBA00022692"/>
    </source>
</evidence>
<evidence type="ECO:0000256" key="5">
    <source>
        <dbReference type="ARBA" id="ARBA00008535"/>
    </source>
</evidence>
<dbReference type="FunFam" id="4.10.280.10:FF:000016">
    <property type="entry name" value="Sterol regulatory element-binding transcription factor 1"/>
    <property type="match status" value="1"/>
</dbReference>
<keyword evidence="14" id="KW-0238">DNA-binding</keyword>
<evidence type="ECO:0000256" key="21">
    <source>
        <dbReference type="ARBA" id="ARBA00023329"/>
    </source>
</evidence>
<evidence type="ECO:0000256" key="26">
    <source>
        <dbReference type="SAM" id="MobiDB-lite"/>
    </source>
</evidence>
<keyword evidence="12" id="KW-0333">Golgi apparatus</keyword>
<evidence type="ECO:0000259" key="28">
    <source>
        <dbReference type="PROSITE" id="PS51720"/>
    </source>
</evidence>
<dbReference type="SMART" id="SM00353">
    <property type="entry name" value="HLH"/>
    <property type="match status" value="1"/>
</dbReference>
<evidence type="ECO:0000256" key="9">
    <source>
        <dbReference type="ARBA" id="ARBA00022824"/>
    </source>
</evidence>
<evidence type="ECO:0000256" key="6">
    <source>
        <dbReference type="ARBA" id="ARBA00022548"/>
    </source>
</evidence>
<dbReference type="PROSITE" id="PS50888">
    <property type="entry name" value="BHLH"/>
    <property type="match status" value="1"/>
</dbReference>
<keyword evidence="16" id="KW-0010">Activator</keyword>
<feature type="compositionally biased region" description="Basic and acidic residues" evidence="26">
    <location>
        <begin position="362"/>
        <end position="376"/>
    </location>
</feature>
<evidence type="ECO:0000256" key="18">
    <source>
        <dbReference type="ARBA" id="ARBA00023166"/>
    </source>
</evidence>
<evidence type="ECO:0000256" key="10">
    <source>
        <dbReference type="ARBA" id="ARBA00022989"/>
    </source>
</evidence>
<dbReference type="GO" id="GO:0005789">
    <property type="term" value="C:endoplasmic reticulum membrane"/>
    <property type="evidence" value="ECO:0007669"/>
    <property type="project" value="UniProtKB-SubCell"/>
</dbReference>
<dbReference type="GO" id="GO:0012507">
    <property type="term" value="C:ER to Golgi transport vesicle membrane"/>
    <property type="evidence" value="ECO:0007669"/>
    <property type="project" value="UniProtKB-SubCell"/>
</dbReference>
<keyword evidence="19" id="KW-0753">Steroid metabolism</keyword>
<dbReference type="PROSITE" id="PS51720">
    <property type="entry name" value="G_AIG1"/>
    <property type="match status" value="1"/>
</dbReference>
<dbReference type="SUPFAM" id="SSF47459">
    <property type="entry name" value="HLH, helix-loop-helix DNA-binding domain"/>
    <property type="match status" value="1"/>
</dbReference>
<keyword evidence="13" id="KW-0443">Lipid metabolism</keyword>
<evidence type="ECO:0000259" key="27">
    <source>
        <dbReference type="PROSITE" id="PS50888"/>
    </source>
</evidence>